<comment type="caution">
    <text evidence="4">The sequence shown here is derived from an EMBL/GenBank/DDBJ whole genome shotgun (WGS) entry which is preliminary data.</text>
</comment>
<accession>A0ABU7LXQ2</accession>
<dbReference type="InterPro" id="IPR012683">
    <property type="entry name" value="CHP02302_TM"/>
</dbReference>
<dbReference type="RefSeq" id="WP_330195871.1">
    <property type="nucleotide sequence ID" value="NZ_JAZDRO010000002.1"/>
</dbReference>
<keyword evidence="3" id="KW-0812">Transmembrane</keyword>
<keyword evidence="3" id="KW-0472">Membrane</keyword>
<keyword evidence="1" id="KW-0175">Coiled coil</keyword>
<evidence type="ECO:0000256" key="2">
    <source>
        <dbReference type="SAM" id="MobiDB-lite"/>
    </source>
</evidence>
<reference evidence="4 5" key="1">
    <citation type="submission" date="2024-01" db="EMBL/GenBank/DDBJ databases">
        <title>Hyphobacterium bacterium isolated from marine sediment.</title>
        <authorList>
            <person name="Zhao S."/>
        </authorList>
    </citation>
    <scope>NUCLEOTIDE SEQUENCE [LARGE SCALE GENOMIC DNA]</scope>
    <source>
        <strain evidence="4 5">Y60-23</strain>
    </source>
</reference>
<evidence type="ECO:0000313" key="4">
    <source>
        <dbReference type="EMBL" id="MEE2566332.1"/>
    </source>
</evidence>
<evidence type="ECO:0000256" key="1">
    <source>
        <dbReference type="SAM" id="Coils"/>
    </source>
</evidence>
<dbReference type="EMBL" id="JAZDRO010000002">
    <property type="protein sequence ID" value="MEE2566332.1"/>
    <property type="molecule type" value="Genomic_DNA"/>
</dbReference>
<feature type="region of interest" description="Disordered" evidence="2">
    <location>
        <begin position="720"/>
        <end position="748"/>
    </location>
</feature>
<dbReference type="CDD" id="cd21372">
    <property type="entry name" value="cwf21_CWC21-like"/>
    <property type="match status" value="1"/>
</dbReference>
<keyword evidence="5" id="KW-1185">Reference proteome</keyword>
<protein>
    <submittedName>
        <fullName evidence="4">DUF4175 family protein</fullName>
    </submittedName>
</protein>
<dbReference type="Pfam" id="PF13779">
    <property type="entry name" value="DUF4175"/>
    <property type="match status" value="2"/>
</dbReference>
<feature type="coiled-coil region" evidence="1">
    <location>
        <begin position="497"/>
        <end position="555"/>
    </location>
</feature>
<sequence>MNRVSLSLARLALLWERAAPVLWPIALALGSYAALALFGLWDRFGDPWRALGAVAILGSGGWVAWQARKGFQWPTEEEAARRVEEDSGIPARPHEALTDLPTDSDDASLALWQAHRARMAERLKGARARQPKAAWARLDEWGGRIALVVVIGLGWGVAGDFAGGRLGDAFSPQPLYRSNEDLRVDAWLDPPAYTRRAPILLRDGDMRARAPEGSVFTVRTAGARRAPILRLDGADGENRVIGDGVWESRVTVAADGTVTLRAGRSRLSWTVDTIEDTAPDVRLTGVPEARASGELALTFTVEDDYGAVSYMLQFRAAGSGGDWDEIAIESASAAETDSGLRALIDTSKSRLAGERVELRVAATDAGGNTGISPSMDFTLPQRVFLNPLARAVAEQRREVMSAGTDYAPLPERPALTADQVPTGPVFIGEDPVRRIERAPERLQRVARSLDAITDAPVSFFEDPIVYLGLRRALHGLRRAHDGEELGPLDENLWAIALRAELGSLADAEAALRAAERALMEALARGADESELAPLFEAYQEAMENYLAALAREAAEEGNFAENQGGQSLDTQGLEEMLQALRDAAELGDTADARRALQALGEMLRNMEMQLSQGQGEAGDDAISEAMREALEQLGDVIGEQRELQDQTFDLAQGGPEGQGEQGLPGSPEEGSPGTGSPGQAPEGAGGAQGAPSQSLADAQGQLADQMAQLQQGFGDSAEQALGGAAQAMRDAQEALNAGDAQGALDAQEEALESLRQGAEQIARNMLERMEEQQAGEGQGERDPLGRPTEGGGFSDGAGVDIPDEIERQRAREILEELRERASEQGRPQDEIDYIERLLERFGS</sequence>
<feature type="transmembrane region" description="Helical" evidence="3">
    <location>
        <begin position="21"/>
        <end position="41"/>
    </location>
</feature>
<proteinExistence type="predicted"/>
<evidence type="ECO:0000256" key="3">
    <source>
        <dbReference type="SAM" id="Phobius"/>
    </source>
</evidence>
<feature type="region of interest" description="Disordered" evidence="2">
    <location>
        <begin position="766"/>
        <end position="807"/>
    </location>
</feature>
<organism evidence="4 5">
    <name type="scientific">Hyphobacterium marinum</name>
    <dbReference type="NCBI Taxonomy" id="3116574"/>
    <lineage>
        <taxon>Bacteria</taxon>
        <taxon>Pseudomonadati</taxon>
        <taxon>Pseudomonadota</taxon>
        <taxon>Alphaproteobacteria</taxon>
        <taxon>Maricaulales</taxon>
        <taxon>Maricaulaceae</taxon>
        <taxon>Hyphobacterium</taxon>
    </lineage>
</organism>
<name>A0ABU7LXQ2_9PROT</name>
<feature type="region of interest" description="Disordered" evidence="2">
    <location>
        <begin position="650"/>
        <end position="700"/>
    </location>
</feature>
<gene>
    <name evidence="4" type="ORF">V0U35_06530</name>
</gene>
<evidence type="ECO:0000313" key="5">
    <source>
        <dbReference type="Proteomes" id="UP001310692"/>
    </source>
</evidence>
<dbReference type="Proteomes" id="UP001310692">
    <property type="component" value="Unassembled WGS sequence"/>
</dbReference>
<keyword evidence="3" id="KW-1133">Transmembrane helix</keyword>